<keyword evidence="7" id="KW-1185">Reference proteome</keyword>
<comment type="similarity">
    <text evidence="1">Belongs to the SorC transcriptional regulatory family.</text>
</comment>
<evidence type="ECO:0000259" key="5">
    <source>
        <dbReference type="Pfam" id="PF04198"/>
    </source>
</evidence>
<dbReference type="Proteomes" id="UP001549321">
    <property type="component" value="Unassembled WGS sequence"/>
</dbReference>
<evidence type="ECO:0000256" key="2">
    <source>
        <dbReference type="ARBA" id="ARBA00023015"/>
    </source>
</evidence>
<dbReference type="EMBL" id="JBEPSM010000003">
    <property type="protein sequence ID" value="MET4636063.1"/>
    <property type="molecule type" value="Genomic_DNA"/>
</dbReference>
<dbReference type="Pfam" id="PF04198">
    <property type="entry name" value="Sugar-bind"/>
    <property type="match status" value="1"/>
</dbReference>
<keyword evidence="3 6" id="KW-0238">DNA-binding</keyword>
<evidence type="ECO:0000313" key="7">
    <source>
        <dbReference type="Proteomes" id="UP001549321"/>
    </source>
</evidence>
<organism evidence="6 7">
    <name type="scientific">Kaistia defluvii</name>
    <dbReference type="NCBI Taxonomy" id="410841"/>
    <lineage>
        <taxon>Bacteria</taxon>
        <taxon>Pseudomonadati</taxon>
        <taxon>Pseudomonadota</taxon>
        <taxon>Alphaproteobacteria</taxon>
        <taxon>Hyphomicrobiales</taxon>
        <taxon>Kaistiaceae</taxon>
        <taxon>Kaistia</taxon>
    </lineage>
</organism>
<dbReference type="SUPFAM" id="SSF100950">
    <property type="entry name" value="NagB/RpiA/CoA transferase-like"/>
    <property type="match status" value="1"/>
</dbReference>
<dbReference type="InterPro" id="IPR037171">
    <property type="entry name" value="NagB/RpiA_transferase-like"/>
</dbReference>
<evidence type="ECO:0000313" key="6">
    <source>
        <dbReference type="EMBL" id="MET4636063.1"/>
    </source>
</evidence>
<dbReference type="RefSeq" id="WP_354553588.1">
    <property type="nucleotide sequence ID" value="NZ_JBEPSM010000003.1"/>
</dbReference>
<proteinExistence type="inferred from homology"/>
<protein>
    <submittedName>
        <fullName evidence="6">DNA-binding transcriptional regulator LsrR (DeoR family)</fullName>
    </submittedName>
</protein>
<keyword evidence="2" id="KW-0805">Transcription regulation</keyword>
<evidence type="ECO:0000256" key="1">
    <source>
        <dbReference type="ARBA" id="ARBA00010466"/>
    </source>
</evidence>
<dbReference type="Gene3D" id="1.10.10.10">
    <property type="entry name" value="Winged helix-like DNA-binding domain superfamily/Winged helix DNA-binding domain"/>
    <property type="match status" value="1"/>
</dbReference>
<evidence type="ECO:0000256" key="3">
    <source>
        <dbReference type="ARBA" id="ARBA00023125"/>
    </source>
</evidence>
<dbReference type="PANTHER" id="PTHR34294:SF1">
    <property type="entry name" value="TRANSCRIPTIONAL REGULATOR LSRR"/>
    <property type="match status" value="1"/>
</dbReference>
<sequence>MTTSMERPDPAGERRLDLAARAAWLYYFKSRTQEQIATELNVSRQIVQRLIALANSERLIRFQLVHPLAETIELAERLRDRFELVYCDVCLNESGSTEDVPSVASQATFYLENIIQQKAPLTIGIGSGGAMRELARRLPPMDRPQHRCVSLMGNLTRDGRATHYDVVTRLAERLNAQCYPLPMPVVTNTIEERTVLKAQSGYGVLRSLVEEATLLIMGIGYWGADATLYRDGFITAAETAQAMEAGGVGELLGCAISAEGKIIDADYHDRLTSFIRTQPADRPTTIVASGVSRAPAIRAALKGKLANSLITDENTARLILYSG</sequence>
<dbReference type="GO" id="GO:0003677">
    <property type="term" value="F:DNA binding"/>
    <property type="evidence" value="ECO:0007669"/>
    <property type="project" value="UniProtKB-KW"/>
</dbReference>
<feature type="domain" description="Sugar-binding" evidence="5">
    <location>
        <begin position="67"/>
        <end position="320"/>
    </location>
</feature>
<dbReference type="PANTHER" id="PTHR34294">
    <property type="entry name" value="TRANSCRIPTIONAL REGULATOR-RELATED"/>
    <property type="match status" value="1"/>
</dbReference>
<keyword evidence="4" id="KW-0804">Transcription</keyword>
<dbReference type="Gene3D" id="3.40.50.1360">
    <property type="match status" value="1"/>
</dbReference>
<comment type="caution">
    <text evidence="6">The sequence shown here is derived from an EMBL/GenBank/DDBJ whole genome shotgun (WGS) entry which is preliminary data.</text>
</comment>
<reference evidence="6 7" key="1">
    <citation type="submission" date="2024-06" db="EMBL/GenBank/DDBJ databases">
        <title>Sorghum-associated microbial communities from plants grown in Nebraska, USA.</title>
        <authorList>
            <person name="Schachtman D."/>
        </authorList>
    </citation>
    <scope>NUCLEOTIDE SEQUENCE [LARGE SCALE GENOMIC DNA]</scope>
    <source>
        <strain evidence="6 7">3207</strain>
    </source>
</reference>
<evidence type="ECO:0000256" key="4">
    <source>
        <dbReference type="ARBA" id="ARBA00023163"/>
    </source>
</evidence>
<gene>
    <name evidence="6" type="ORF">ABIE08_004014</name>
</gene>
<name>A0ABV2R472_9HYPH</name>
<accession>A0ABV2R472</accession>
<dbReference type="InterPro" id="IPR051054">
    <property type="entry name" value="SorC_transcr_regulators"/>
</dbReference>
<dbReference type="InterPro" id="IPR036388">
    <property type="entry name" value="WH-like_DNA-bd_sf"/>
</dbReference>
<dbReference type="InterPro" id="IPR007324">
    <property type="entry name" value="Sugar-bd_dom_put"/>
</dbReference>